<evidence type="ECO:0000256" key="9">
    <source>
        <dbReference type="RuleBase" id="RU363098"/>
    </source>
</evidence>
<dbReference type="InterPro" id="IPR058752">
    <property type="entry name" value="RDRP_C_head"/>
</dbReference>
<dbReference type="AlphaFoldDB" id="A0A5B6ULN4"/>
<evidence type="ECO:0000256" key="4">
    <source>
        <dbReference type="ARBA" id="ARBA00022695"/>
    </source>
</evidence>
<evidence type="ECO:0000256" key="2">
    <source>
        <dbReference type="ARBA" id="ARBA00022484"/>
    </source>
</evidence>
<dbReference type="Proteomes" id="UP000325315">
    <property type="component" value="Unassembled WGS sequence"/>
</dbReference>
<feature type="domain" description="RDRP core" evidence="12">
    <location>
        <begin position="654"/>
        <end position="996"/>
    </location>
</feature>
<feature type="region of interest" description="Disordered" evidence="10">
    <location>
        <begin position="120"/>
        <end position="148"/>
    </location>
</feature>
<dbReference type="GO" id="GO:0003968">
    <property type="term" value="F:RNA-directed RNA polymerase activity"/>
    <property type="evidence" value="ECO:0007669"/>
    <property type="project" value="UniProtKB-KW"/>
</dbReference>
<evidence type="ECO:0000256" key="7">
    <source>
        <dbReference type="ARBA" id="ARBA00048744"/>
    </source>
</evidence>
<comment type="catalytic activity">
    <reaction evidence="7 9">
        <text>RNA(n) + a ribonucleoside 5'-triphosphate = RNA(n+1) + diphosphate</text>
        <dbReference type="Rhea" id="RHEA:21248"/>
        <dbReference type="Rhea" id="RHEA-COMP:14527"/>
        <dbReference type="Rhea" id="RHEA-COMP:17342"/>
        <dbReference type="ChEBI" id="CHEBI:33019"/>
        <dbReference type="ChEBI" id="CHEBI:61557"/>
        <dbReference type="ChEBI" id="CHEBI:140395"/>
        <dbReference type="EC" id="2.7.7.48"/>
    </reaction>
</comment>
<keyword evidence="2 9" id="KW-0696">RNA-directed RNA polymerase</keyword>
<dbReference type="Pfam" id="PF05183">
    <property type="entry name" value="RdRP"/>
    <property type="match status" value="2"/>
</dbReference>
<feature type="transmembrane region" description="Helical" evidence="11">
    <location>
        <begin position="625"/>
        <end position="656"/>
    </location>
</feature>
<keyword evidence="4 9" id="KW-0548">Nucleotidyltransferase</keyword>
<feature type="domain" description="RDRP core" evidence="12">
    <location>
        <begin position="275"/>
        <end position="596"/>
    </location>
</feature>
<comment type="function">
    <text evidence="8 9">Probably involved in the RNA silencing pathway and required for the generation of small interfering RNAs (siRNAs).</text>
</comment>
<evidence type="ECO:0000256" key="5">
    <source>
        <dbReference type="ARBA" id="ARBA00022884"/>
    </source>
</evidence>
<dbReference type="PANTHER" id="PTHR23079">
    <property type="entry name" value="RNA-DEPENDENT RNA POLYMERASE"/>
    <property type="match status" value="1"/>
</dbReference>
<evidence type="ECO:0000259" key="12">
    <source>
        <dbReference type="Pfam" id="PF05183"/>
    </source>
</evidence>
<evidence type="ECO:0000259" key="13">
    <source>
        <dbReference type="Pfam" id="PF26249"/>
    </source>
</evidence>
<dbReference type="EC" id="2.7.7.48" evidence="9"/>
<feature type="compositionally biased region" description="Low complexity" evidence="10">
    <location>
        <begin position="126"/>
        <end position="143"/>
    </location>
</feature>
<dbReference type="InterPro" id="IPR007855">
    <property type="entry name" value="RDRP"/>
</dbReference>
<dbReference type="InterPro" id="IPR058697">
    <property type="entry name" value="RDRP3-5_N"/>
</dbReference>
<feature type="transmembrane region" description="Helical" evidence="11">
    <location>
        <begin position="591"/>
        <end position="613"/>
    </location>
</feature>
<dbReference type="OrthoDB" id="6513042at2759"/>
<keyword evidence="6 9" id="KW-0943">RNA-mediated gene silencing</keyword>
<evidence type="ECO:0000256" key="11">
    <source>
        <dbReference type="SAM" id="Phobius"/>
    </source>
</evidence>
<gene>
    <name evidence="16" type="ORF">EPI10_012509</name>
</gene>
<reference evidence="17" key="1">
    <citation type="journal article" date="2019" name="Plant Biotechnol. J.">
        <title>Genome sequencing of the Australian wild diploid species Gossypium australe highlights disease resistance and delayed gland morphogenesis.</title>
        <authorList>
            <person name="Cai Y."/>
            <person name="Cai X."/>
            <person name="Wang Q."/>
            <person name="Wang P."/>
            <person name="Zhang Y."/>
            <person name="Cai C."/>
            <person name="Xu Y."/>
            <person name="Wang K."/>
            <person name="Zhou Z."/>
            <person name="Wang C."/>
            <person name="Geng S."/>
            <person name="Li B."/>
            <person name="Dong Q."/>
            <person name="Hou Y."/>
            <person name="Wang H."/>
            <person name="Ai P."/>
            <person name="Liu Z."/>
            <person name="Yi F."/>
            <person name="Sun M."/>
            <person name="An G."/>
            <person name="Cheng J."/>
            <person name="Zhang Y."/>
            <person name="Shi Q."/>
            <person name="Xie Y."/>
            <person name="Shi X."/>
            <person name="Chang Y."/>
            <person name="Huang F."/>
            <person name="Chen Y."/>
            <person name="Hong S."/>
            <person name="Mi L."/>
            <person name="Sun Q."/>
            <person name="Zhang L."/>
            <person name="Zhou B."/>
            <person name="Peng R."/>
            <person name="Zhang X."/>
            <person name="Liu F."/>
        </authorList>
    </citation>
    <scope>NUCLEOTIDE SEQUENCE [LARGE SCALE GENOMIC DNA]</scope>
    <source>
        <strain evidence="17">cv. PA1801</strain>
    </source>
</reference>
<keyword evidence="5 9" id="KW-0694">RNA-binding</keyword>
<organism evidence="16 17">
    <name type="scientific">Gossypium australe</name>
    <dbReference type="NCBI Taxonomy" id="47621"/>
    <lineage>
        <taxon>Eukaryota</taxon>
        <taxon>Viridiplantae</taxon>
        <taxon>Streptophyta</taxon>
        <taxon>Embryophyta</taxon>
        <taxon>Tracheophyta</taxon>
        <taxon>Spermatophyta</taxon>
        <taxon>Magnoliopsida</taxon>
        <taxon>eudicotyledons</taxon>
        <taxon>Gunneridae</taxon>
        <taxon>Pentapetalae</taxon>
        <taxon>rosids</taxon>
        <taxon>malvids</taxon>
        <taxon>Malvales</taxon>
        <taxon>Malvaceae</taxon>
        <taxon>Malvoideae</taxon>
        <taxon>Gossypium</taxon>
    </lineage>
</organism>
<dbReference type="InterPro" id="IPR058751">
    <property type="entry name" value="RDRP_helical"/>
</dbReference>
<dbReference type="Pfam" id="PF26252">
    <property type="entry name" value="RdRP_helical"/>
    <property type="match status" value="1"/>
</dbReference>
<dbReference type="GO" id="GO:0031380">
    <property type="term" value="C:nuclear RNA-directed RNA polymerase complex"/>
    <property type="evidence" value="ECO:0007669"/>
    <property type="project" value="TreeGrafter"/>
</dbReference>
<protein>
    <recommendedName>
        <fullName evidence="9">RNA-dependent RNA polymerase</fullName>
        <ecNumber evidence="9">2.7.7.48</ecNumber>
    </recommendedName>
</protein>
<keyword evidence="11" id="KW-0472">Membrane</keyword>
<comment type="similarity">
    <text evidence="1 9">Belongs to the RdRP family.</text>
</comment>
<evidence type="ECO:0000256" key="1">
    <source>
        <dbReference type="ARBA" id="ARBA00005762"/>
    </source>
</evidence>
<feature type="domain" description="RDRP3-5 N-terminal" evidence="13">
    <location>
        <begin position="57"/>
        <end position="127"/>
    </location>
</feature>
<dbReference type="EMBL" id="SMMG02000010">
    <property type="protein sequence ID" value="KAA3457827.1"/>
    <property type="molecule type" value="Genomic_DNA"/>
</dbReference>
<proteinExistence type="inferred from homology"/>
<dbReference type="PANTHER" id="PTHR23079:SF55">
    <property type="entry name" value="RNA-DIRECTED RNA POLYMERASE"/>
    <property type="match status" value="1"/>
</dbReference>
<feature type="domain" description="RDRP helical" evidence="14">
    <location>
        <begin position="190"/>
        <end position="252"/>
    </location>
</feature>
<dbReference type="InterPro" id="IPR057596">
    <property type="entry name" value="RDRP_core"/>
</dbReference>
<feature type="domain" description="RDRP C-terminal head" evidence="15">
    <location>
        <begin position="1122"/>
        <end position="1169"/>
    </location>
</feature>
<evidence type="ECO:0000259" key="14">
    <source>
        <dbReference type="Pfam" id="PF26252"/>
    </source>
</evidence>
<sequence length="1190" mass="134303">MFLLKKIENPILKFENFEAIRTVKSPPLNIFFRCCISSNIYFGLTMANNSHEDLVLLPQAVEALISRICNEQGQPRLGYLTRQALAEVGEEASLRILEKIQRTEIRTTFDRFVMFMIKNESNGNGSPQKRSNSSQKNSSPFSSPAKTCRFMMNSQGGDNVNREEGFRPQSVATPLLTSLTNVGREEVFSPQLVALGELEFRKAFLILSYIGQNKLEEVITADHIRSLKNLGINEFEREIWDSLGQCYARADRVKLLEREEKTNEYHCHVLENGTYRFKGPYFERTRSHLQRVLGDDNVLSVKFETEGKNPLDSGCMGFKKVAKEGILVGLRRYRFFVFKDGGKEAKKKDRSTSPVKCFFVRFESNAAIDDGKEYVLSGKTVQEARSVFMHVHTLPSMAKYMARFSLILSKTMKLEVDLSNLNFMVIEDIPCKDKDEKPVYKDGKLCIHSDGTGYISEDLALKCPKDVFKGSIMNGANVEIGPIGALLGESPDTMQADSYRRVPPLLIQIRFFYKGHAVKGTLLVNKKDTSYCNIFLLANNFSAFQKLHACTNFYSKILKLPPRTIQVRPSMVKVEPDLNLSNICTRNSLEVVTTSIVVLIGYLSNTGFFFYSLSQHVEAGPKHLLELSFLFFILEIMPCELLMFLAAVLGDMIFVISCSNQPKRTSLSKTLIMLLSYGGVPDNFFMDLLKNALEESQVAFSNKRTALRVALNRGGLDELLAAKMILSGIPLDESYLQYRMSIMLNEDRKGLLSGKLPITDSYHLMGTVDPSGVLESDEVSIILDNGQTSGKVLVYRHPGVHFGDIHILTARYVKELDEYVGHAKYAIFFPSNGPRSLADEMAGGDFDGDMFFVSKNPQLLDYFKVSEPWTENCTTPEGPSRRPSEFSDEELESELFESFLKTRFQPSYAMSMAADNWSAIMDRFLTVEDSNSSEKTLMKENLKKLIDLYYEALDASKTGKKVKVPEELRVAVFPHYMERENSYKSTSILGKIYDHVKAYQEEVSRKEVRKLPCFNVEVSEECRSKWTALYEQYRKDMTDVLSSGNKEKNDAAANALYDEYKKFLVCVVSCLGQFKFGTFGFASWSFRVLSKVYGVGPVVELIIPPVLGLNDLVLYGGAELVERQRPTNQISEEALAIYNICYEYAIKKDDVGKCGFAWKVAGSALLNLHVLGLGEKTLSCAPSVLKELFS</sequence>
<evidence type="ECO:0000256" key="6">
    <source>
        <dbReference type="ARBA" id="ARBA00023158"/>
    </source>
</evidence>
<evidence type="ECO:0000259" key="15">
    <source>
        <dbReference type="Pfam" id="PF26253"/>
    </source>
</evidence>
<comment type="caution">
    <text evidence="16">The sequence shown here is derived from an EMBL/GenBank/DDBJ whole genome shotgun (WGS) entry which is preliminary data.</text>
</comment>
<name>A0A5B6ULN4_9ROSI</name>
<keyword evidence="11" id="KW-1133">Transmembrane helix</keyword>
<dbReference type="GO" id="GO:0003723">
    <property type="term" value="F:RNA binding"/>
    <property type="evidence" value="ECO:0007669"/>
    <property type="project" value="UniProtKB-KW"/>
</dbReference>
<keyword evidence="11" id="KW-0812">Transmembrane</keyword>
<dbReference type="Pfam" id="PF26253">
    <property type="entry name" value="RdRP_head"/>
    <property type="match status" value="1"/>
</dbReference>
<dbReference type="Pfam" id="PF26249">
    <property type="entry name" value="4HB_RdRP3_N"/>
    <property type="match status" value="1"/>
</dbReference>
<evidence type="ECO:0000313" key="16">
    <source>
        <dbReference type="EMBL" id="KAA3457827.1"/>
    </source>
</evidence>
<accession>A0A5B6ULN4</accession>
<evidence type="ECO:0000256" key="10">
    <source>
        <dbReference type="SAM" id="MobiDB-lite"/>
    </source>
</evidence>
<dbReference type="GO" id="GO:0030422">
    <property type="term" value="P:siRNA processing"/>
    <property type="evidence" value="ECO:0007669"/>
    <property type="project" value="TreeGrafter"/>
</dbReference>
<keyword evidence="17" id="KW-1185">Reference proteome</keyword>
<keyword evidence="3 9" id="KW-0808">Transferase</keyword>
<evidence type="ECO:0000313" key="17">
    <source>
        <dbReference type="Proteomes" id="UP000325315"/>
    </source>
</evidence>
<evidence type="ECO:0000256" key="3">
    <source>
        <dbReference type="ARBA" id="ARBA00022679"/>
    </source>
</evidence>
<evidence type="ECO:0000256" key="8">
    <source>
        <dbReference type="ARBA" id="ARBA00093763"/>
    </source>
</evidence>